<evidence type="ECO:0000313" key="2">
    <source>
        <dbReference type="EMBL" id="PPC75478.1"/>
    </source>
</evidence>
<proteinExistence type="predicted"/>
<dbReference type="Proteomes" id="UP000238196">
    <property type="component" value="Unassembled WGS sequence"/>
</dbReference>
<feature type="domain" description="YqaJ viral recombinase" evidence="1">
    <location>
        <begin position="271"/>
        <end position="376"/>
    </location>
</feature>
<dbReference type="InterPro" id="IPR019080">
    <property type="entry name" value="YqaJ_viral_recombinase"/>
</dbReference>
<accession>A0A2S5KL03</accession>
<dbReference type="EMBL" id="PRLP01000090">
    <property type="protein sequence ID" value="PPC75478.1"/>
    <property type="molecule type" value="Genomic_DNA"/>
</dbReference>
<reference evidence="2 3" key="1">
    <citation type="submission" date="2018-02" db="EMBL/GenBank/DDBJ databases">
        <title>novel marine gammaproteobacteria from coastal saline agro ecosystem.</title>
        <authorList>
            <person name="Krishnan R."/>
            <person name="Ramesh Kumar N."/>
        </authorList>
    </citation>
    <scope>NUCLEOTIDE SEQUENCE [LARGE SCALE GENOMIC DNA]</scope>
    <source>
        <strain evidence="2 3">228</strain>
    </source>
</reference>
<dbReference type="Gene3D" id="3.90.320.10">
    <property type="match status" value="1"/>
</dbReference>
<dbReference type="InterPro" id="IPR011335">
    <property type="entry name" value="Restrct_endonuc-II-like"/>
</dbReference>
<gene>
    <name evidence="2" type="ORF">C4K68_20425</name>
</gene>
<dbReference type="Pfam" id="PF09588">
    <property type="entry name" value="YqaJ"/>
    <property type="match status" value="1"/>
</dbReference>
<organism evidence="2 3">
    <name type="scientific">Proteobacteria bacterium 228</name>
    <dbReference type="NCBI Taxonomy" id="2083153"/>
    <lineage>
        <taxon>Bacteria</taxon>
        <taxon>Pseudomonadati</taxon>
        <taxon>Pseudomonadota</taxon>
    </lineage>
</organism>
<dbReference type="OrthoDB" id="6356905at2"/>
<dbReference type="InterPro" id="IPR011604">
    <property type="entry name" value="PDDEXK-like_dom_sf"/>
</dbReference>
<evidence type="ECO:0000259" key="1">
    <source>
        <dbReference type="Pfam" id="PF09588"/>
    </source>
</evidence>
<dbReference type="SUPFAM" id="SSF52980">
    <property type="entry name" value="Restriction endonuclease-like"/>
    <property type="match status" value="1"/>
</dbReference>
<evidence type="ECO:0000313" key="3">
    <source>
        <dbReference type="Proteomes" id="UP000238196"/>
    </source>
</evidence>
<sequence length="845" mass="93945">MNPGIYVFTAEPQKMPYAYKYTESGDWLRGVPNEEGSDVDWQPLNNRGKNPATKRDLVLPRLESGEASLIQSDAATLDNIRFGELTVSNTGILAIALNRQGADLVALVEGKPVTFPDWVGISIPEYADNVIKTRQELISAIDAAMMTESDVLPDDERESVQSMWEDLRTIPVHTGDTVVRSELERIRSVLALMNIEVPHTQPTNSNLPCSDHVSTLNLQDDAATASSAPEITPQYLGMLIRQLPQYERVKSHANSWLKAMLTRFTPEQTAWHIRRAAGIGGSESAVVLRVHESMSPRFTNLHEMIRAKLLLELPRPDTVHTRRGKALEPLARAVYQRLNPHYQDQSLRVHQTMSQPCPAWPWLVGNPDGAYLNQSRRSLVIPDFKVPSTVYDNAPVEFDYDVQLHHYALVLSKRTGGDVLPELELAELDLAKPMCDHVMSVLAKFSPGSAEYDAAIISFADKICATDMPGMRMVISKVPFNPQLADKILVHNDNLWRHQIQEGPIPKSPSMKEMLEVQDDEPKRLLTTLSERFLLNKAAEQRFKDAASSTAAEIDTLVRELADVTTPFKVSASHINISSRDSFSMPKALAYLEEQGEPSRAYSRWVPDADKVIAFLSAGGQTTTEAGNIDSTLSELGEFVPDEVLVKARLQAMRVPPQHFTDYSVSVQVSRANKTRAVLENATEALQGLSAAWFSVLRGETPSLPTPVDTSQNFGPDTLNEYDQEVATNLLDDMFDDRQKQIARLIHNNYKPSMQEGSLYAIKVEGVNVVLQRSVDTLNAMTMVLPASGEAAITMYVIDVEQGRLQDVVRHRVNAEQVEQMKSNFAEGVRNTNALSSSTQSPQFG</sequence>
<dbReference type="AlphaFoldDB" id="A0A2S5KL03"/>
<name>A0A2S5KL03_9PROT</name>
<comment type="caution">
    <text evidence="2">The sequence shown here is derived from an EMBL/GenBank/DDBJ whole genome shotgun (WGS) entry which is preliminary data.</text>
</comment>
<protein>
    <recommendedName>
        <fullName evidence="1">YqaJ viral recombinase domain-containing protein</fullName>
    </recommendedName>
</protein>